<dbReference type="AlphaFoldDB" id="A0A9P4JEN3"/>
<accession>A0A9P4JEN3</accession>
<gene>
    <name evidence="2" type="ORF">K461DRAFT_32126</name>
</gene>
<proteinExistence type="predicted"/>
<name>A0A9P4JEN3_9PEZI</name>
<evidence type="ECO:0000313" key="3">
    <source>
        <dbReference type="Proteomes" id="UP000799439"/>
    </source>
</evidence>
<evidence type="ECO:0000313" key="2">
    <source>
        <dbReference type="EMBL" id="KAF2158215.1"/>
    </source>
</evidence>
<organism evidence="2 3">
    <name type="scientific">Myriangium duriaei CBS 260.36</name>
    <dbReference type="NCBI Taxonomy" id="1168546"/>
    <lineage>
        <taxon>Eukaryota</taxon>
        <taxon>Fungi</taxon>
        <taxon>Dikarya</taxon>
        <taxon>Ascomycota</taxon>
        <taxon>Pezizomycotina</taxon>
        <taxon>Dothideomycetes</taxon>
        <taxon>Dothideomycetidae</taxon>
        <taxon>Myriangiales</taxon>
        <taxon>Myriangiaceae</taxon>
        <taxon>Myriangium</taxon>
    </lineage>
</organism>
<sequence>MRLRRQRGRNSRWDGGSLAHVGSAYCIGSWSVRTAWFRNPEIRRLMAGHQKNSRDLFFARISRQVRVISRATSTVSVYQLSQEDSAPSRVLGSTSEPQLLP</sequence>
<dbReference type="Proteomes" id="UP000799439">
    <property type="component" value="Unassembled WGS sequence"/>
</dbReference>
<dbReference type="EMBL" id="ML996081">
    <property type="protein sequence ID" value="KAF2158215.1"/>
    <property type="molecule type" value="Genomic_DNA"/>
</dbReference>
<keyword evidence="3" id="KW-1185">Reference proteome</keyword>
<reference evidence="2" key="1">
    <citation type="journal article" date="2020" name="Stud. Mycol.">
        <title>101 Dothideomycetes genomes: a test case for predicting lifestyles and emergence of pathogens.</title>
        <authorList>
            <person name="Haridas S."/>
            <person name="Albert R."/>
            <person name="Binder M."/>
            <person name="Bloem J."/>
            <person name="Labutti K."/>
            <person name="Salamov A."/>
            <person name="Andreopoulos B."/>
            <person name="Baker S."/>
            <person name="Barry K."/>
            <person name="Bills G."/>
            <person name="Bluhm B."/>
            <person name="Cannon C."/>
            <person name="Castanera R."/>
            <person name="Culley D."/>
            <person name="Daum C."/>
            <person name="Ezra D."/>
            <person name="Gonzalez J."/>
            <person name="Henrissat B."/>
            <person name="Kuo A."/>
            <person name="Liang C."/>
            <person name="Lipzen A."/>
            <person name="Lutzoni F."/>
            <person name="Magnuson J."/>
            <person name="Mondo S."/>
            <person name="Nolan M."/>
            <person name="Ohm R."/>
            <person name="Pangilinan J."/>
            <person name="Park H.-J."/>
            <person name="Ramirez L."/>
            <person name="Alfaro M."/>
            <person name="Sun H."/>
            <person name="Tritt A."/>
            <person name="Yoshinaga Y."/>
            <person name="Zwiers L.-H."/>
            <person name="Turgeon B."/>
            <person name="Goodwin S."/>
            <person name="Spatafora J."/>
            <person name="Crous P."/>
            <person name="Grigoriev I."/>
        </authorList>
    </citation>
    <scope>NUCLEOTIDE SEQUENCE</scope>
    <source>
        <strain evidence="2">CBS 260.36</strain>
    </source>
</reference>
<protein>
    <submittedName>
        <fullName evidence="2">Uncharacterized protein</fullName>
    </submittedName>
</protein>
<evidence type="ECO:0000256" key="1">
    <source>
        <dbReference type="SAM" id="MobiDB-lite"/>
    </source>
</evidence>
<feature type="region of interest" description="Disordered" evidence="1">
    <location>
        <begin position="82"/>
        <end position="101"/>
    </location>
</feature>
<comment type="caution">
    <text evidence="2">The sequence shown here is derived from an EMBL/GenBank/DDBJ whole genome shotgun (WGS) entry which is preliminary data.</text>
</comment>